<dbReference type="Proteomes" id="UP000248079">
    <property type="component" value="Unassembled WGS sequence"/>
</dbReference>
<name>A0A2V3ZUX8_9BACT</name>
<dbReference type="CDD" id="cd00146">
    <property type="entry name" value="PKD"/>
    <property type="match status" value="1"/>
</dbReference>
<dbReference type="PANTHER" id="PTHR33321:SF12">
    <property type="entry name" value="PLANT BASIC SECRETORY PROTEIN (BSP) FAMILY PROTEIN"/>
    <property type="match status" value="1"/>
</dbReference>
<dbReference type="OrthoDB" id="5134860at2"/>
<dbReference type="InterPro" id="IPR008979">
    <property type="entry name" value="Galactose-bd-like_sf"/>
</dbReference>
<evidence type="ECO:0000313" key="3">
    <source>
        <dbReference type="Proteomes" id="UP000248079"/>
    </source>
</evidence>
<dbReference type="PANTHER" id="PTHR33321">
    <property type="match status" value="1"/>
</dbReference>
<accession>A0A2V3ZUX8</accession>
<reference evidence="2 3" key="1">
    <citation type="submission" date="2018-05" db="EMBL/GenBank/DDBJ databases">
        <title>Marinifilum breve JC075T sp. nov., a marine bacterium isolated from Yongle Blue Hole in the South China Sea.</title>
        <authorList>
            <person name="Fu T."/>
        </authorList>
    </citation>
    <scope>NUCLEOTIDE SEQUENCE [LARGE SCALE GENOMIC DNA]</scope>
    <source>
        <strain evidence="2 3">JC075</strain>
    </source>
</reference>
<sequence length="481" mass="54539">MIKNTSKLMLLACVTALLMSCNLQETTPVNVTNYKCRIMSDRNDSPVGEEVNKLVDGDVYSKYLTFNSSASIQFTTLKKCKLSSYSLVSGGDAEERDPMICVLEASNDKKTWQEIDRQKDLQFSGRNQKLSFPVSANENYKYYRLQLESNGNDILQLSEVELLAAWDNNDNTPIALFKAENRAFFTKGLVEFNNLSVQADAYHWYFKGGKPETSTAKNPKVKYESFGKYPVQLIAENKGLKDTIILNDYVNVKRKGGWNQFSYPKINFVNKTLGGNGDLYTELVPNPKELINTVCLDVCKILYRSVDEIDVLNVLDYSIEDLETISAKGGNPPHINIFFSSLYLKNKKGEMSNKDLVDEIVGVLYHELAHGYQYSPKGAGAYAGGSDFFGFLEGIADYVRLKAGYSSYEYRKVGGHWNDGYKTSAFFIDWLHTKDPDFVYKLNQTAKTIIPWSWDAATHKIFDQSTQSLWDEYQAYLIANK</sequence>
<keyword evidence="1" id="KW-0732">Signal</keyword>
<evidence type="ECO:0000256" key="1">
    <source>
        <dbReference type="SAM" id="SignalP"/>
    </source>
</evidence>
<dbReference type="InterPro" id="IPR035986">
    <property type="entry name" value="PKD_dom_sf"/>
</dbReference>
<organism evidence="2 3">
    <name type="scientific">Marinifilum breve</name>
    <dbReference type="NCBI Taxonomy" id="2184082"/>
    <lineage>
        <taxon>Bacteria</taxon>
        <taxon>Pseudomonadati</taxon>
        <taxon>Bacteroidota</taxon>
        <taxon>Bacteroidia</taxon>
        <taxon>Marinilabiliales</taxon>
        <taxon>Marinifilaceae</taxon>
    </lineage>
</organism>
<protein>
    <recommendedName>
        <fullName evidence="4">PKD domain-containing protein</fullName>
    </recommendedName>
</protein>
<dbReference type="AlphaFoldDB" id="A0A2V3ZUX8"/>
<dbReference type="Gene3D" id="2.60.40.10">
    <property type="entry name" value="Immunoglobulins"/>
    <property type="match status" value="1"/>
</dbReference>
<dbReference type="EMBL" id="QFLI01000008">
    <property type="protein sequence ID" value="PXX98044.1"/>
    <property type="molecule type" value="Genomic_DNA"/>
</dbReference>
<feature type="signal peptide" evidence="1">
    <location>
        <begin position="1"/>
        <end position="25"/>
    </location>
</feature>
<dbReference type="InterPro" id="IPR013783">
    <property type="entry name" value="Ig-like_fold"/>
</dbReference>
<dbReference type="Pfam" id="PF04450">
    <property type="entry name" value="BSP"/>
    <property type="match status" value="1"/>
</dbReference>
<keyword evidence="3" id="KW-1185">Reference proteome</keyword>
<evidence type="ECO:0008006" key="4">
    <source>
        <dbReference type="Google" id="ProtNLM"/>
    </source>
</evidence>
<dbReference type="SUPFAM" id="SSF49299">
    <property type="entry name" value="PKD domain"/>
    <property type="match status" value="1"/>
</dbReference>
<proteinExistence type="predicted"/>
<gene>
    <name evidence="2" type="ORF">DF185_17085</name>
</gene>
<comment type="caution">
    <text evidence="2">The sequence shown here is derived from an EMBL/GenBank/DDBJ whole genome shotgun (WGS) entry which is preliminary data.</text>
</comment>
<evidence type="ECO:0000313" key="2">
    <source>
        <dbReference type="EMBL" id="PXX98044.1"/>
    </source>
</evidence>
<dbReference type="PROSITE" id="PS51257">
    <property type="entry name" value="PROKAR_LIPOPROTEIN"/>
    <property type="match status" value="1"/>
</dbReference>
<dbReference type="InterPro" id="IPR007541">
    <property type="entry name" value="Uncharacterised_BSP"/>
</dbReference>
<dbReference type="Gene3D" id="2.60.120.260">
    <property type="entry name" value="Galactose-binding domain-like"/>
    <property type="match status" value="1"/>
</dbReference>
<dbReference type="SUPFAM" id="SSF49785">
    <property type="entry name" value="Galactose-binding domain-like"/>
    <property type="match status" value="1"/>
</dbReference>
<feature type="chain" id="PRO_5016173822" description="PKD domain-containing protein" evidence="1">
    <location>
        <begin position="26"/>
        <end position="481"/>
    </location>
</feature>